<dbReference type="EMBL" id="PJEX01000161">
    <property type="protein sequence ID" value="TKW53958.1"/>
    <property type="molecule type" value="Genomic_DNA"/>
</dbReference>
<dbReference type="STRING" id="1306861.A0A4U6XDU5"/>
<dbReference type="Pfam" id="PF00550">
    <property type="entry name" value="PP-binding"/>
    <property type="match status" value="1"/>
</dbReference>
<comment type="caution">
    <text evidence="6">The sequence shown here is derived from an EMBL/GenBank/DDBJ whole genome shotgun (WGS) entry which is preliminary data.</text>
</comment>
<dbReference type="GO" id="GO:0044550">
    <property type="term" value="P:secondary metabolite biosynthetic process"/>
    <property type="evidence" value="ECO:0007669"/>
    <property type="project" value="TreeGrafter"/>
</dbReference>
<dbReference type="Gene3D" id="3.30.559.10">
    <property type="entry name" value="Chloramphenicol acetyltransferase-like domain"/>
    <property type="match status" value="2"/>
</dbReference>
<dbReference type="GO" id="GO:0005737">
    <property type="term" value="C:cytoplasm"/>
    <property type="evidence" value="ECO:0007669"/>
    <property type="project" value="TreeGrafter"/>
</dbReference>
<proteinExistence type="predicted"/>
<keyword evidence="7" id="KW-1185">Reference proteome</keyword>
<evidence type="ECO:0000313" key="7">
    <source>
        <dbReference type="Proteomes" id="UP000310108"/>
    </source>
</evidence>
<dbReference type="InterPro" id="IPR006162">
    <property type="entry name" value="Ppantetheine_attach_site"/>
</dbReference>
<keyword evidence="2" id="KW-0597">Phosphoprotein</keyword>
<protein>
    <submittedName>
        <fullName evidence="6">Nonribosomal peptide synthetase 8</fullName>
    </submittedName>
</protein>
<dbReference type="GO" id="GO:0016874">
    <property type="term" value="F:ligase activity"/>
    <property type="evidence" value="ECO:0007669"/>
    <property type="project" value="UniProtKB-KW"/>
</dbReference>
<organism evidence="6 7">
    <name type="scientific">Colletotrichum tanaceti</name>
    <dbReference type="NCBI Taxonomy" id="1306861"/>
    <lineage>
        <taxon>Eukaryota</taxon>
        <taxon>Fungi</taxon>
        <taxon>Dikarya</taxon>
        <taxon>Ascomycota</taxon>
        <taxon>Pezizomycotina</taxon>
        <taxon>Sordariomycetes</taxon>
        <taxon>Hypocreomycetidae</taxon>
        <taxon>Glomerellales</taxon>
        <taxon>Glomerellaceae</taxon>
        <taxon>Colletotrichum</taxon>
        <taxon>Colletotrichum destructivum species complex</taxon>
    </lineage>
</organism>
<feature type="region of interest" description="Disordered" evidence="4">
    <location>
        <begin position="182"/>
        <end position="218"/>
    </location>
</feature>
<keyword evidence="1" id="KW-0596">Phosphopantetheine</keyword>
<dbReference type="Gene3D" id="1.10.1200.10">
    <property type="entry name" value="ACP-like"/>
    <property type="match status" value="1"/>
</dbReference>
<dbReference type="SUPFAM" id="SSF47336">
    <property type="entry name" value="ACP-like"/>
    <property type="match status" value="1"/>
</dbReference>
<dbReference type="Gene3D" id="3.30.559.30">
    <property type="entry name" value="Nonribosomal peptide synthetase, condensation domain"/>
    <property type="match status" value="1"/>
</dbReference>
<keyword evidence="3" id="KW-0436">Ligase</keyword>
<evidence type="ECO:0000256" key="4">
    <source>
        <dbReference type="SAM" id="MobiDB-lite"/>
    </source>
</evidence>
<dbReference type="PROSITE" id="PS00012">
    <property type="entry name" value="PHOSPHOPANTETHEINE"/>
    <property type="match status" value="1"/>
</dbReference>
<name>A0A4U6XDU5_9PEZI</name>
<dbReference type="PANTHER" id="PTHR45527:SF1">
    <property type="entry name" value="FATTY ACID SYNTHASE"/>
    <property type="match status" value="1"/>
</dbReference>
<dbReference type="AlphaFoldDB" id="A0A4U6XDU5"/>
<dbReference type="Proteomes" id="UP000310108">
    <property type="component" value="Unassembled WGS sequence"/>
</dbReference>
<feature type="compositionally biased region" description="Polar residues" evidence="4">
    <location>
        <begin position="97"/>
        <end position="106"/>
    </location>
</feature>
<feature type="domain" description="Carrier" evidence="5">
    <location>
        <begin position="105"/>
        <end position="184"/>
    </location>
</feature>
<feature type="region of interest" description="Disordered" evidence="4">
    <location>
        <begin position="86"/>
        <end position="106"/>
    </location>
</feature>
<sequence length="634" mass="67644">MQVGLWAASRRQKNAYNYELVMERRRPLLSSKLYDVYGLGISADAIEDIYPETDNQIGLLLQTEQRAGLWVADDWWELPDGFSCLTGTPSPRDDGQRASTGTPTDTTNQIETKVRALMGQVLRIDLSSVSSTSSFARLGGDSLLALHLVARARTTGVPGISVLLGDTSIAELVQGVLATAATEAAEAEPESRNSPTKRRPARRPRLRSPESPESPEASEAKYVQYTIALTSPQRIVFVHYPFGPGYFNQSVSVSIQSEKSTADPHAVRHLRASFQPGRKGTTRYARASGGDNHLLPKEMVSSGTGKVLSQTMWPALCGSAPKYSSSTATRSTLRGLPSRRTRASIPALAPCSKSHGMDTPSPLGAGHQLHRQTAGTQRLIIDISAQLGIPGDYQSHAAHGLDLARLQTACETVIRHHPALRTAFVQLPDMANPIQVVLRDGCADSVLRVTPNNAFRPGEPRPAAKTAHLELRINHASFDGSSSALLLRDIVTAYTGKLLDPSSASAAHGYFKSPVKAQAEVQIAHAFWAQHLEDVEPCRLPPLGSDPGSGSGLGSGSGTGSGSGSGTSHLGDTDSAIGSFDNSLSFKSGKELSLFSWCRRFGATTAVAIHAAWAVALDAYCYTSSTGAHDVCFG</sequence>
<dbReference type="InterPro" id="IPR036736">
    <property type="entry name" value="ACP-like_sf"/>
</dbReference>
<dbReference type="InterPro" id="IPR009081">
    <property type="entry name" value="PP-bd_ACP"/>
</dbReference>
<dbReference type="PROSITE" id="PS50075">
    <property type="entry name" value="CARRIER"/>
    <property type="match status" value="1"/>
</dbReference>
<dbReference type="GO" id="GO:0031177">
    <property type="term" value="F:phosphopantetheine binding"/>
    <property type="evidence" value="ECO:0007669"/>
    <property type="project" value="TreeGrafter"/>
</dbReference>
<accession>A0A4U6XDU5</accession>
<feature type="compositionally biased region" description="Gly residues" evidence="4">
    <location>
        <begin position="547"/>
        <end position="565"/>
    </location>
</feature>
<feature type="compositionally biased region" description="Basic residues" evidence="4">
    <location>
        <begin position="195"/>
        <end position="206"/>
    </location>
</feature>
<reference evidence="6 7" key="1">
    <citation type="journal article" date="2019" name="PLoS ONE">
        <title>Comparative genome analysis indicates high evolutionary potential of pathogenicity genes in Colletotrichum tanaceti.</title>
        <authorList>
            <person name="Lelwala R.V."/>
            <person name="Korhonen P.K."/>
            <person name="Young N.D."/>
            <person name="Scott J.B."/>
            <person name="Ades P.A."/>
            <person name="Gasser R.B."/>
            <person name="Taylor P.W.J."/>
        </authorList>
    </citation>
    <scope>NUCLEOTIDE SEQUENCE [LARGE SCALE GENOMIC DNA]</scope>
    <source>
        <strain evidence="6">BRIP57314</strain>
    </source>
</reference>
<gene>
    <name evidence="6" type="primary">NRPS8</name>
    <name evidence="6" type="ORF">CTA1_2862</name>
</gene>
<evidence type="ECO:0000256" key="3">
    <source>
        <dbReference type="ARBA" id="ARBA00022598"/>
    </source>
</evidence>
<dbReference type="GO" id="GO:0043041">
    <property type="term" value="P:amino acid activation for nonribosomal peptide biosynthetic process"/>
    <property type="evidence" value="ECO:0007669"/>
    <property type="project" value="TreeGrafter"/>
</dbReference>
<evidence type="ECO:0000256" key="1">
    <source>
        <dbReference type="ARBA" id="ARBA00022450"/>
    </source>
</evidence>
<dbReference type="InterPro" id="IPR023213">
    <property type="entry name" value="CAT-like_dom_sf"/>
</dbReference>
<dbReference type="PANTHER" id="PTHR45527">
    <property type="entry name" value="NONRIBOSOMAL PEPTIDE SYNTHETASE"/>
    <property type="match status" value="1"/>
</dbReference>
<feature type="region of interest" description="Disordered" evidence="4">
    <location>
        <begin position="539"/>
        <end position="569"/>
    </location>
</feature>
<dbReference type="SUPFAM" id="SSF52777">
    <property type="entry name" value="CoA-dependent acyltransferases"/>
    <property type="match status" value="1"/>
</dbReference>
<evidence type="ECO:0000259" key="5">
    <source>
        <dbReference type="PROSITE" id="PS50075"/>
    </source>
</evidence>
<evidence type="ECO:0000313" key="6">
    <source>
        <dbReference type="EMBL" id="TKW53958.1"/>
    </source>
</evidence>
<evidence type="ECO:0000256" key="2">
    <source>
        <dbReference type="ARBA" id="ARBA00022553"/>
    </source>
</evidence>